<dbReference type="GeneID" id="37202325"/>
<accession>A0A395I8D3</accession>
<dbReference type="STRING" id="1450537.A0A395I8D3"/>
<dbReference type="InterPro" id="IPR053204">
    <property type="entry name" value="Oxopyrrolidines_Biosynth-assoc"/>
</dbReference>
<sequence>MSRTSDYDDHNKFLTDEAEREYPPEPEVLAAFRTLFMDPTVPVSEVARQAAAPLLRQITLEPIYIPDCGEIWRTHMRAVRRLGKFNDRLVELIVELSKLPDKNGVFHQLPDFGSYWLEFGFDFADPLPTDPDKTTIRQEWVNECAWGAKLAAVLPVPSLADFLAEEGGMIIRQTLENADWEIYHHPDIEKYDDGADDEWYEEFRDLEILKMDVRTLNGKIPGAYQWIKYLGKELYQRNGRPMRREWDHSIWKGLHGWSKLRWAFWIQRLRWVTTVTALDRRTKLVAVQMAREMVAIAEQFGDRLDVDGPENRNGYQSGSGRLNGNDQSGGNCAVPK</sequence>
<dbReference type="RefSeq" id="XP_025555369.1">
    <property type="nucleotide sequence ID" value="XM_025698036.1"/>
</dbReference>
<organism evidence="2 3">
    <name type="scientific">Aspergillus homomorphus (strain CBS 101889)</name>
    <dbReference type="NCBI Taxonomy" id="1450537"/>
    <lineage>
        <taxon>Eukaryota</taxon>
        <taxon>Fungi</taxon>
        <taxon>Dikarya</taxon>
        <taxon>Ascomycota</taxon>
        <taxon>Pezizomycotina</taxon>
        <taxon>Eurotiomycetes</taxon>
        <taxon>Eurotiomycetidae</taxon>
        <taxon>Eurotiales</taxon>
        <taxon>Aspergillaceae</taxon>
        <taxon>Aspergillus</taxon>
        <taxon>Aspergillus subgen. Circumdati</taxon>
    </lineage>
</organism>
<dbReference type="Proteomes" id="UP000248961">
    <property type="component" value="Unassembled WGS sequence"/>
</dbReference>
<gene>
    <name evidence="2" type="ORF">BO97DRAFT_440030</name>
</gene>
<evidence type="ECO:0000313" key="3">
    <source>
        <dbReference type="Proteomes" id="UP000248961"/>
    </source>
</evidence>
<dbReference type="EMBL" id="KZ824269">
    <property type="protein sequence ID" value="RAL16215.1"/>
    <property type="molecule type" value="Genomic_DNA"/>
</dbReference>
<reference evidence="2 3" key="1">
    <citation type="submission" date="2018-02" db="EMBL/GenBank/DDBJ databases">
        <title>The genomes of Aspergillus section Nigri reveals drivers in fungal speciation.</title>
        <authorList>
            <consortium name="DOE Joint Genome Institute"/>
            <person name="Vesth T.C."/>
            <person name="Nybo J."/>
            <person name="Theobald S."/>
            <person name="Brandl J."/>
            <person name="Frisvad J.C."/>
            <person name="Nielsen K.F."/>
            <person name="Lyhne E.K."/>
            <person name="Kogle M.E."/>
            <person name="Kuo A."/>
            <person name="Riley R."/>
            <person name="Clum A."/>
            <person name="Nolan M."/>
            <person name="Lipzen A."/>
            <person name="Salamov A."/>
            <person name="Henrissat B."/>
            <person name="Wiebenga A."/>
            <person name="De vries R.P."/>
            <person name="Grigoriev I.V."/>
            <person name="Mortensen U.H."/>
            <person name="Andersen M.R."/>
            <person name="Baker S.E."/>
        </authorList>
    </citation>
    <scope>NUCLEOTIDE SEQUENCE [LARGE SCALE GENOMIC DNA]</scope>
    <source>
        <strain evidence="2 3">CBS 101889</strain>
    </source>
</reference>
<keyword evidence="3" id="KW-1185">Reference proteome</keyword>
<feature type="region of interest" description="Disordered" evidence="1">
    <location>
        <begin position="1"/>
        <end position="21"/>
    </location>
</feature>
<dbReference type="PANTHER" id="PTHR38797">
    <property type="entry name" value="NUCLEAR PORE COMPLEX PROTEIN NUP85-RELATED"/>
    <property type="match status" value="1"/>
</dbReference>
<proteinExistence type="predicted"/>
<dbReference type="OrthoDB" id="3350591at2759"/>
<name>A0A395I8D3_ASPHC</name>
<dbReference type="InterPro" id="IPR022085">
    <property type="entry name" value="OpdG"/>
</dbReference>
<protein>
    <submittedName>
        <fullName evidence="2">Uncharacterized protein</fullName>
    </submittedName>
</protein>
<evidence type="ECO:0000313" key="2">
    <source>
        <dbReference type="EMBL" id="RAL16215.1"/>
    </source>
</evidence>
<feature type="compositionally biased region" description="Polar residues" evidence="1">
    <location>
        <begin position="313"/>
        <end position="330"/>
    </location>
</feature>
<dbReference type="PANTHER" id="PTHR38797:SF4">
    <property type="entry name" value="NUCLEAR PORE COMPLEX PROTEIN NUP85"/>
    <property type="match status" value="1"/>
</dbReference>
<dbReference type="AlphaFoldDB" id="A0A395I8D3"/>
<evidence type="ECO:0000256" key="1">
    <source>
        <dbReference type="SAM" id="MobiDB-lite"/>
    </source>
</evidence>
<dbReference type="Pfam" id="PF12311">
    <property type="entry name" value="DUF3632"/>
    <property type="match status" value="1"/>
</dbReference>
<feature type="region of interest" description="Disordered" evidence="1">
    <location>
        <begin position="305"/>
        <end position="336"/>
    </location>
</feature>
<dbReference type="VEuPathDB" id="FungiDB:BO97DRAFT_440030"/>